<name>A0ABS5B882_9GAMM</name>
<evidence type="ECO:0000313" key="2">
    <source>
        <dbReference type="EMBL" id="MBP2856657.1"/>
    </source>
</evidence>
<gene>
    <name evidence="2" type="ORF">J8657_03485</name>
</gene>
<evidence type="ECO:0000313" key="3">
    <source>
        <dbReference type="Proteomes" id="UP000810130"/>
    </source>
</evidence>
<proteinExistence type="predicted"/>
<dbReference type="EMBL" id="JAGJWX010000002">
    <property type="protein sequence ID" value="MBP2856657.1"/>
    <property type="molecule type" value="Genomic_DNA"/>
</dbReference>
<protein>
    <submittedName>
        <fullName evidence="2">DUF2946 domain-containing protein</fullName>
    </submittedName>
</protein>
<dbReference type="InterPro" id="IPR021333">
    <property type="entry name" value="DUF2946"/>
</dbReference>
<dbReference type="RefSeq" id="WP_210174270.1">
    <property type="nucleotide sequence ID" value="NZ_JAGJWX010000002.1"/>
</dbReference>
<evidence type="ECO:0000256" key="1">
    <source>
        <dbReference type="SAM" id="MobiDB-lite"/>
    </source>
</evidence>
<feature type="compositionally biased region" description="Polar residues" evidence="1">
    <location>
        <begin position="36"/>
        <end position="46"/>
    </location>
</feature>
<organism evidence="2 3">
    <name type="scientific">Dickeya oryzae</name>
    <dbReference type="NCBI Taxonomy" id="1240404"/>
    <lineage>
        <taxon>Bacteria</taxon>
        <taxon>Pseudomonadati</taxon>
        <taxon>Pseudomonadota</taxon>
        <taxon>Gammaproteobacteria</taxon>
        <taxon>Enterobacterales</taxon>
        <taxon>Pectobacteriaceae</taxon>
        <taxon>Dickeya</taxon>
    </lineage>
</organism>
<comment type="caution">
    <text evidence="2">The sequence shown here is derived from an EMBL/GenBank/DDBJ whole genome shotgun (WGS) entry which is preliminary data.</text>
</comment>
<dbReference type="Pfam" id="PF11162">
    <property type="entry name" value="DUF2946"/>
    <property type="match status" value="1"/>
</dbReference>
<accession>A0ABS5B882</accession>
<keyword evidence="3" id="KW-1185">Reference proteome</keyword>
<feature type="region of interest" description="Disordered" evidence="1">
    <location>
        <begin position="36"/>
        <end position="61"/>
    </location>
</feature>
<sequence>MSLFELRQRRLPAWLGILALAMIFLAPSISQSLRNSHHVQTPSPASLSAMAPMPGHHEHHSMHTSAAYPAHSPITPMSHGEMGMEDRAACGYCVLLSHLPLLALSGTLQPAHAVWLSRWQKPCPLCSSPHLLRFLPPLARAPPLSIARL</sequence>
<dbReference type="Proteomes" id="UP000810130">
    <property type="component" value="Unassembled WGS sequence"/>
</dbReference>
<reference evidence="2 3" key="1">
    <citation type="submission" date="2021-04" db="EMBL/GenBank/DDBJ databases">
        <title>Genomic and host-range diversity within the Dickeya zeae complex, identification of D. zeae and D. oryzae members, proposal of two novel subspecies D. zeae subsp. zeae subsp. nov. and D. zeae subsp. dombae subsp. nov.</title>
        <authorList>
            <person name="Van Gijsegem F."/>
            <person name="Hugouvieux-Cotte-Pattat N."/>
        </authorList>
    </citation>
    <scope>NUCLEOTIDE SEQUENCE [LARGE SCALE GENOMIC DNA]</scope>
    <source>
        <strain evidence="2 3">FVG03</strain>
    </source>
</reference>